<feature type="transmembrane region" description="Helical" evidence="8">
    <location>
        <begin position="466"/>
        <end position="493"/>
    </location>
</feature>
<evidence type="ECO:0000313" key="9">
    <source>
        <dbReference type="EMBL" id="OGF67980.1"/>
    </source>
</evidence>
<keyword evidence="2 7" id="KW-0813">Transport</keyword>
<comment type="caution">
    <text evidence="9">The sequence shown here is derived from an EMBL/GenBank/DDBJ whole genome shotgun (WGS) entry which is preliminary data.</text>
</comment>
<feature type="transmembrane region" description="Helical" evidence="8">
    <location>
        <begin position="287"/>
        <end position="308"/>
    </location>
</feature>
<keyword evidence="5 8" id="KW-1133">Transmembrane helix</keyword>
<feature type="transmembrane region" description="Helical" evidence="8">
    <location>
        <begin position="46"/>
        <end position="66"/>
    </location>
</feature>
<dbReference type="PROSITE" id="PS01023">
    <property type="entry name" value="PTR2_2"/>
    <property type="match status" value="1"/>
</dbReference>
<dbReference type="InterPro" id="IPR018456">
    <property type="entry name" value="PTR2_symporter_CS"/>
</dbReference>
<dbReference type="Proteomes" id="UP000178943">
    <property type="component" value="Unassembled WGS sequence"/>
</dbReference>
<evidence type="ECO:0000256" key="3">
    <source>
        <dbReference type="ARBA" id="ARBA00022475"/>
    </source>
</evidence>
<feature type="transmembrane region" description="Helical" evidence="8">
    <location>
        <begin position="505"/>
        <end position="524"/>
    </location>
</feature>
<dbReference type="NCBIfam" id="TIGR00924">
    <property type="entry name" value="yjdL_sub1_fam"/>
    <property type="match status" value="1"/>
</dbReference>
<accession>A0A1F5VX76</accession>
<evidence type="ECO:0000313" key="10">
    <source>
        <dbReference type="Proteomes" id="UP000178943"/>
    </source>
</evidence>
<evidence type="ECO:0000256" key="6">
    <source>
        <dbReference type="ARBA" id="ARBA00023136"/>
    </source>
</evidence>
<feature type="transmembrane region" description="Helical" evidence="8">
    <location>
        <begin position="229"/>
        <end position="250"/>
    </location>
</feature>
<dbReference type="InterPro" id="IPR005279">
    <property type="entry name" value="Dipep/tripep_permease"/>
</dbReference>
<dbReference type="InterPro" id="IPR036259">
    <property type="entry name" value="MFS_trans_sf"/>
</dbReference>
<sequence length="559" mass="62287">MLKEHPKGLYIAFFANMGERFGFYTMVAIFILFMQAKYGLSAAAASQVYGIFMASVYFLPVVGGLIADRIFGYGKTISIGLITMFLGYLLLSLPSQMGTGFGMIVVALAVIALGTGLFKGNLQALVGNLYDAPQYSSFRDRGFNIFYMGINIGAMFAPTAAEEISNWILAKSGFFYDARIPAMAHSFLRGKLEKIEDYLAIAQAQDPSVTLATLKTFSESYINSLSKSYHYGFGVACISLVISMLVFWIFRKYYQQADMTEKQKIKSEAYKDKIVELTPEKTRQRMIALFLVFFVVIFFWMSFHQSGLTMTYFARDYTMPSVGKLTNLWFDLFGLLPIFLSVLGALFMLKKNSTPTIRLVGAVGFVLFAVLAYLRFNTYQETNPFTPQKFQHFNPFFIVVLTPIIIGLFSYLNRKGIEPSAPRKIGIGMLITACSFAVLSIGSMGLASPKVLGGQVAPADMLVSPYWLISTYFIITIAELFTSPMGISFVSRVSPPKYKGMMQGFWFAATATGNYLLAIIGALWMKVPLWLLWAILAGCCLISATVIFSIMKRLERATK</sequence>
<evidence type="ECO:0000256" key="2">
    <source>
        <dbReference type="ARBA" id="ARBA00022448"/>
    </source>
</evidence>
<evidence type="ECO:0000256" key="8">
    <source>
        <dbReference type="SAM" id="Phobius"/>
    </source>
</evidence>
<comment type="subcellular location">
    <subcellularLocation>
        <location evidence="1">Cell membrane</location>
        <topology evidence="1">Multi-pass membrane protein</topology>
    </subcellularLocation>
    <subcellularLocation>
        <location evidence="7">Membrane</location>
        <topology evidence="7">Multi-pass membrane protein</topology>
    </subcellularLocation>
</comment>
<dbReference type="STRING" id="1817863.A2Y62_22065"/>
<organism evidence="9 10">
    <name type="scientific">Candidatus Fischerbacteria bacterium RBG_13_37_8</name>
    <dbReference type="NCBI Taxonomy" id="1817863"/>
    <lineage>
        <taxon>Bacteria</taxon>
        <taxon>Candidatus Fischeribacteriota</taxon>
    </lineage>
</organism>
<keyword evidence="3" id="KW-1003">Cell membrane</keyword>
<keyword evidence="6 8" id="KW-0472">Membrane</keyword>
<keyword evidence="4 7" id="KW-0812">Transmembrane</keyword>
<dbReference type="GO" id="GO:0006857">
    <property type="term" value="P:oligopeptide transport"/>
    <property type="evidence" value="ECO:0007669"/>
    <property type="project" value="InterPro"/>
</dbReference>
<feature type="transmembrane region" description="Helical" evidence="8">
    <location>
        <begin position="143"/>
        <end position="161"/>
    </location>
</feature>
<dbReference type="PANTHER" id="PTHR23517">
    <property type="entry name" value="RESISTANCE PROTEIN MDTM, PUTATIVE-RELATED-RELATED"/>
    <property type="match status" value="1"/>
</dbReference>
<feature type="transmembrane region" description="Helical" evidence="8">
    <location>
        <begin position="425"/>
        <end position="446"/>
    </location>
</feature>
<evidence type="ECO:0000256" key="4">
    <source>
        <dbReference type="ARBA" id="ARBA00022692"/>
    </source>
</evidence>
<dbReference type="EMBL" id="MFGW01000036">
    <property type="protein sequence ID" value="OGF67980.1"/>
    <property type="molecule type" value="Genomic_DNA"/>
</dbReference>
<feature type="transmembrane region" description="Helical" evidence="8">
    <location>
        <begin position="328"/>
        <end position="349"/>
    </location>
</feature>
<evidence type="ECO:0000256" key="1">
    <source>
        <dbReference type="ARBA" id="ARBA00004651"/>
    </source>
</evidence>
<dbReference type="GO" id="GO:0005886">
    <property type="term" value="C:plasma membrane"/>
    <property type="evidence" value="ECO:0007669"/>
    <property type="project" value="UniProtKB-SubCell"/>
</dbReference>
<evidence type="ECO:0000256" key="5">
    <source>
        <dbReference type="ARBA" id="ARBA00022989"/>
    </source>
</evidence>
<feature type="transmembrane region" description="Helical" evidence="8">
    <location>
        <begin position="396"/>
        <end position="413"/>
    </location>
</feature>
<proteinExistence type="inferred from homology"/>
<dbReference type="AlphaFoldDB" id="A0A1F5VX76"/>
<dbReference type="CDD" id="cd17346">
    <property type="entry name" value="MFS_DtpA_like"/>
    <property type="match status" value="1"/>
</dbReference>
<feature type="transmembrane region" description="Helical" evidence="8">
    <location>
        <begin position="356"/>
        <end position="376"/>
    </location>
</feature>
<comment type="similarity">
    <text evidence="7">Belongs to the major facilitator superfamily. Proton-dependent oligopeptide transporter (POT/PTR) (TC 2.A.17) family.</text>
</comment>
<dbReference type="InterPro" id="IPR000109">
    <property type="entry name" value="POT_fam"/>
</dbReference>
<feature type="transmembrane region" description="Helical" evidence="8">
    <location>
        <begin position="530"/>
        <end position="551"/>
    </location>
</feature>
<dbReference type="Pfam" id="PF00854">
    <property type="entry name" value="PTR2"/>
    <property type="match status" value="2"/>
</dbReference>
<feature type="transmembrane region" description="Helical" evidence="8">
    <location>
        <begin position="21"/>
        <end position="40"/>
    </location>
</feature>
<dbReference type="GO" id="GO:1904680">
    <property type="term" value="F:peptide transmembrane transporter activity"/>
    <property type="evidence" value="ECO:0007669"/>
    <property type="project" value="InterPro"/>
</dbReference>
<name>A0A1F5VX76_9BACT</name>
<reference evidence="9 10" key="1">
    <citation type="journal article" date="2016" name="Nat. Commun.">
        <title>Thousands of microbial genomes shed light on interconnected biogeochemical processes in an aquifer system.</title>
        <authorList>
            <person name="Anantharaman K."/>
            <person name="Brown C.T."/>
            <person name="Hug L.A."/>
            <person name="Sharon I."/>
            <person name="Castelle C.J."/>
            <person name="Probst A.J."/>
            <person name="Thomas B.C."/>
            <person name="Singh A."/>
            <person name="Wilkins M.J."/>
            <person name="Karaoz U."/>
            <person name="Brodie E.L."/>
            <person name="Williams K.H."/>
            <person name="Hubbard S.S."/>
            <person name="Banfield J.F."/>
        </authorList>
    </citation>
    <scope>NUCLEOTIDE SEQUENCE [LARGE SCALE GENOMIC DNA]</scope>
</reference>
<protein>
    <submittedName>
        <fullName evidence="9">MFS transporter</fullName>
    </submittedName>
</protein>
<gene>
    <name evidence="9" type="ORF">A2Y62_22065</name>
</gene>
<dbReference type="InterPro" id="IPR050171">
    <property type="entry name" value="MFS_Transporters"/>
</dbReference>
<feature type="transmembrane region" description="Helical" evidence="8">
    <location>
        <begin position="97"/>
        <end position="118"/>
    </location>
</feature>
<dbReference type="SUPFAM" id="SSF103473">
    <property type="entry name" value="MFS general substrate transporter"/>
    <property type="match status" value="2"/>
</dbReference>
<feature type="transmembrane region" description="Helical" evidence="8">
    <location>
        <begin position="73"/>
        <end position="91"/>
    </location>
</feature>
<evidence type="ECO:0000256" key="7">
    <source>
        <dbReference type="RuleBase" id="RU003755"/>
    </source>
</evidence>
<dbReference type="PANTHER" id="PTHR23517:SF15">
    <property type="entry name" value="PROTON-DEPENDENT OLIGOPEPTIDE FAMILY TRANSPORT PROTEIN"/>
    <property type="match status" value="1"/>
</dbReference>
<dbReference type="Gene3D" id="1.20.1250.20">
    <property type="entry name" value="MFS general substrate transporter like domains"/>
    <property type="match status" value="4"/>
</dbReference>